<accession>A0A1W9Z748</accession>
<dbReference type="PANTHER" id="PTHR21661:SF35">
    <property type="entry name" value="EPOXIDE HYDROLASE"/>
    <property type="match status" value="1"/>
</dbReference>
<feature type="active site" description="Proton donor" evidence="4">
    <location>
        <position position="308"/>
    </location>
</feature>
<evidence type="ECO:0000313" key="6">
    <source>
        <dbReference type="EMBL" id="ORA08349.1"/>
    </source>
</evidence>
<comment type="caution">
    <text evidence="6">The sequence shown here is derived from an EMBL/GenBank/DDBJ whole genome shotgun (WGS) entry which is preliminary data.</text>
</comment>
<dbReference type="InterPro" id="IPR000639">
    <property type="entry name" value="Epox_hydrolase-like"/>
</dbReference>
<feature type="active site" description="Nucleophile" evidence="4">
    <location>
        <position position="178"/>
    </location>
</feature>
<evidence type="ECO:0000256" key="1">
    <source>
        <dbReference type="ARBA" id="ARBA00010088"/>
    </source>
</evidence>
<feature type="active site" description="Proton acceptor" evidence="4">
    <location>
        <position position="365"/>
    </location>
</feature>
<keyword evidence="7" id="KW-1185">Reference proteome</keyword>
<gene>
    <name evidence="6" type="ORF">BST14_24360</name>
</gene>
<dbReference type="Gene3D" id="3.40.50.1820">
    <property type="entry name" value="alpha/beta hydrolase"/>
    <property type="match status" value="1"/>
</dbReference>
<comment type="similarity">
    <text evidence="1">Belongs to the peptidase S33 family.</text>
</comment>
<dbReference type="PANTHER" id="PTHR21661">
    <property type="entry name" value="EPOXIDE HYDROLASE 1-RELATED"/>
    <property type="match status" value="1"/>
</dbReference>
<organism evidence="6 7">
    <name type="scientific">Mycobacterium arosiense ATCC BAA-1401 = DSM 45069</name>
    <dbReference type="NCBI Taxonomy" id="1265311"/>
    <lineage>
        <taxon>Bacteria</taxon>
        <taxon>Bacillati</taxon>
        <taxon>Actinomycetota</taxon>
        <taxon>Actinomycetes</taxon>
        <taxon>Mycobacteriales</taxon>
        <taxon>Mycobacteriaceae</taxon>
        <taxon>Mycobacterium</taxon>
        <taxon>Mycobacterium avium complex (MAC)</taxon>
    </lineage>
</organism>
<dbReference type="Pfam" id="PF06441">
    <property type="entry name" value="EHN"/>
    <property type="match status" value="1"/>
</dbReference>
<evidence type="ECO:0000256" key="2">
    <source>
        <dbReference type="ARBA" id="ARBA00022797"/>
    </source>
</evidence>
<evidence type="ECO:0000313" key="7">
    <source>
        <dbReference type="Proteomes" id="UP000192707"/>
    </source>
</evidence>
<dbReference type="PRINTS" id="PR00412">
    <property type="entry name" value="EPOXHYDRLASE"/>
</dbReference>
<dbReference type="EMBL" id="MVHG01000098">
    <property type="protein sequence ID" value="ORA08349.1"/>
    <property type="molecule type" value="Genomic_DNA"/>
</dbReference>
<dbReference type="InterPro" id="IPR029058">
    <property type="entry name" value="AB_hydrolase_fold"/>
</dbReference>
<feature type="domain" description="Epoxide hydrolase N-terminal" evidence="5">
    <location>
        <begin position="4"/>
        <end position="108"/>
    </location>
</feature>
<keyword evidence="2" id="KW-0058">Aromatic hydrocarbons catabolism</keyword>
<dbReference type="GO" id="GO:0097176">
    <property type="term" value="P:epoxide metabolic process"/>
    <property type="evidence" value="ECO:0007669"/>
    <property type="project" value="TreeGrafter"/>
</dbReference>
<dbReference type="InterPro" id="IPR010497">
    <property type="entry name" value="Epoxide_hydro_N"/>
</dbReference>
<dbReference type="RefSeq" id="WP_083066880.1">
    <property type="nucleotide sequence ID" value="NZ_MVHG01000098.1"/>
</dbReference>
<dbReference type="InterPro" id="IPR016292">
    <property type="entry name" value="Epoxide_hydrolase"/>
</dbReference>
<dbReference type="SUPFAM" id="SSF53474">
    <property type="entry name" value="alpha/beta-Hydrolases"/>
    <property type="match status" value="1"/>
</dbReference>
<reference evidence="6 7" key="1">
    <citation type="submission" date="2016-12" db="EMBL/GenBank/DDBJ databases">
        <title>The new phylogeny of genus Mycobacterium.</title>
        <authorList>
            <person name="Tortoli E."/>
            <person name="Trovato A."/>
            <person name="Cirillo D.M."/>
        </authorList>
    </citation>
    <scope>NUCLEOTIDE SEQUENCE [LARGE SCALE GENOMIC DNA]</scope>
    <source>
        <strain evidence="6 7">DSM 45069</strain>
    </source>
</reference>
<evidence type="ECO:0000256" key="4">
    <source>
        <dbReference type="PIRSR" id="PIRSR001112-1"/>
    </source>
</evidence>
<dbReference type="PIRSF" id="PIRSF001112">
    <property type="entry name" value="Epoxide_hydrolase"/>
    <property type="match status" value="1"/>
</dbReference>
<dbReference type="GO" id="GO:0004301">
    <property type="term" value="F:epoxide hydrolase activity"/>
    <property type="evidence" value="ECO:0007669"/>
    <property type="project" value="TreeGrafter"/>
</dbReference>
<evidence type="ECO:0000256" key="3">
    <source>
        <dbReference type="ARBA" id="ARBA00022801"/>
    </source>
</evidence>
<dbReference type="AlphaFoldDB" id="A0A1W9Z748"/>
<dbReference type="Proteomes" id="UP000192707">
    <property type="component" value="Unassembled WGS sequence"/>
</dbReference>
<dbReference type="OrthoDB" id="4654311at2"/>
<name>A0A1W9Z748_MYCAI</name>
<evidence type="ECO:0000259" key="5">
    <source>
        <dbReference type="Pfam" id="PF06441"/>
    </source>
</evidence>
<proteinExistence type="inferred from homology"/>
<keyword evidence="3" id="KW-0378">Hydrolase</keyword>
<sequence length="391" mass="44729">MSAEQFEVAVPEADLDDLRFRLANTRWADDVGNRDWRYGVQREWLEDMVRYWRTEYDWRAQERVINRLANFRVTIDEVPLHFVHMRSRNPNAVPLLLLHGWPWTFMDFFALLDPLSDPVSHGGNILDSFDVIVPSLPGFGFSTPLTQTGLTVPRLAELFASLMTRVLGYERFAVGGGDWGAVISMHVAHAYPAEVIGTFTTIPFYPGLDLAGITAEHHTPDERWMLARKAETQDFVTSHFTVQSLDPQTLAYALVDSPAGTAAWLWERRRSWSDCDGDLLAVHDRDFLCTLASIYWLTGTIGTSLRIYWESYHSDPFRRVHDRIPAVEVPAGFAIHPKEVMLVPRSLAAVGTNLQRWSEMPRGGHFGFAEHPDALVEELRTFFRPLRRYDV</sequence>
<protein>
    <recommendedName>
        <fullName evidence="5">Epoxide hydrolase N-terminal domain-containing protein</fullName>
    </recommendedName>
</protein>